<dbReference type="KEGG" id="nfu:107394113"/>
<dbReference type="AlphaFoldDB" id="A0A9D2Y4Y2"/>
<keyword evidence="1" id="KW-0547">Nucleotide-binding</keyword>
<comment type="caution">
    <text evidence="1">The sequence shown here is derived from an EMBL/GenBank/DDBJ whole genome shotgun (WGS) entry which is preliminary data.</text>
</comment>
<dbReference type="EMBL" id="JAAVVJ010000011">
    <property type="protein sequence ID" value="KAF7212869.1"/>
    <property type="molecule type" value="Genomic_DNA"/>
</dbReference>
<organism evidence="1 2">
    <name type="scientific">Nothobranchius furzeri</name>
    <name type="common">Turquoise killifish</name>
    <dbReference type="NCBI Taxonomy" id="105023"/>
    <lineage>
        <taxon>Eukaryota</taxon>
        <taxon>Metazoa</taxon>
        <taxon>Chordata</taxon>
        <taxon>Craniata</taxon>
        <taxon>Vertebrata</taxon>
        <taxon>Euteleostomi</taxon>
        <taxon>Actinopterygii</taxon>
        <taxon>Neopterygii</taxon>
        <taxon>Teleostei</taxon>
        <taxon>Neoteleostei</taxon>
        <taxon>Acanthomorphata</taxon>
        <taxon>Ovalentaria</taxon>
        <taxon>Atherinomorphae</taxon>
        <taxon>Cyprinodontiformes</taxon>
        <taxon>Nothobranchiidae</taxon>
        <taxon>Nothobranchius</taxon>
    </lineage>
</organism>
<keyword evidence="1" id="KW-0067">ATP-binding</keyword>
<proteinExistence type="predicted"/>
<dbReference type="Proteomes" id="UP000822369">
    <property type="component" value="Chromosome 11"/>
</dbReference>
<protein>
    <submittedName>
        <fullName evidence="1">ATP-binding cassette sub-family G member 1-like</fullName>
    </submittedName>
</protein>
<name>A0A9D2Y4Y2_NOTFU</name>
<evidence type="ECO:0000313" key="1">
    <source>
        <dbReference type="EMBL" id="KAF7212869.1"/>
    </source>
</evidence>
<gene>
    <name evidence="1" type="ORF">G4P62_016931</name>
</gene>
<dbReference type="GO" id="GO:0005524">
    <property type="term" value="F:ATP binding"/>
    <property type="evidence" value="ECO:0007669"/>
    <property type="project" value="UniProtKB-KW"/>
</dbReference>
<accession>A0A9D2Y4Y2</accession>
<evidence type="ECO:0000313" key="2">
    <source>
        <dbReference type="Proteomes" id="UP000822369"/>
    </source>
</evidence>
<reference evidence="1" key="1">
    <citation type="submission" date="2020-03" db="EMBL/GenBank/DDBJ databases">
        <title>Intra-Species Differences in Population Size shape Life History and Genome Evolution.</title>
        <authorList>
            <person name="Willemsen D."/>
            <person name="Cui R."/>
            <person name="Valenzano D.R."/>
        </authorList>
    </citation>
    <scope>NUCLEOTIDE SEQUENCE</scope>
    <source>
        <strain evidence="1">GRZ</strain>
        <tissue evidence="1">Whole</tissue>
    </source>
</reference>
<sequence length="103" mass="11890">MEVASGEYGDQMVRLVKAVQDRKYEEDHQTELNGDTSLHPLLWQRADENSLESSSSEGCHSFSASCMTQFCILFRRTFLSIFRDSVRNLVFCSRFSEPLFQVL</sequence>